<keyword evidence="11 15" id="KW-0862">Zinc</keyword>
<feature type="compositionally biased region" description="Basic residues" evidence="16">
    <location>
        <begin position="379"/>
        <end position="389"/>
    </location>
</feature>
<evidence type="ECO:0000256" key="9">
    <source>
        <dbReference type="ARBA" id="ARBA00022771"/>
    </source>
</evidence>
<comment type="similarity">
    <text evidence="3 15">Belongs to the NSE1 family.</text>
</comment>
<evidence type="ECO:0000256" key="6">
    <source>
        <dbReference type="ARBA" id="ARBA00022679"/>
    </source>
</evidence>
<evidence type="ECO:0000256" key="12">
    <source>
        <dbReference type="ARBA" id="ARBA00023172"/>
    </source>
</evidence>
<dbReference type="GO" id="GO:0008270">
    <property type="term" value="F:zinc ion binding"/>
    <property type="evidence" value="ECO:0007669"/>
    <property type="project" value="UniProtKB-KW"/>
</dbReference>
<feature type="compositionally biased region" description="Acidic residues" evidence="16">
    <location>
        <begin position="317"/>
        <end position="345"/>
    </location>
</feature>
<name>A0A1Y2BVT4_9FUNG</name>
<dbReference type="Gene3D" id="1.10.10.10">
    <property type="entry name" value="Winged helix-like DNA-binding domain superfamily/Winged helix DNA-binding domain"/>
    <property type="match status" value="1"/>
</dbReference>
<dbReference type="Pfam" id="PF08746">
    <property type="entry name" value="zf-RING-like"/>
    <property type="match status" value="1"/>
</dbReference>
<evidence type="ECO:0000256" key="14">
    <source>
        <dbReference type="ARBA" id="ARBA00023242"/>
    </source>
</evidence>
<evidence type="ECO:0000256" key="1">
    <source>
        <dbReference type="ARBA" id="ARBA00000900"/>
    </source>
</evidence>
<evidence type="ECO:0000256" key="3">
    <source>
        <dbReference type="ARBA" id="ARBA00010258"/>
    </source>
</evidence>
<dbReference type="STRING" id="329046.A0A1Y2BVT4"/>
<comment type="subcellular location">
    <subcellularLocation>
        <location evidence="2 15">Nucleus</location>
    </subcellularLocation>
</comment>
<dbReference type="InterPro" id="IPR013083">
    <property type="entry name" value="Znf_RING/FYVE/PHD"/>
</dbReference>
<feature type="compositionally biased region" description="Basic and acidic residues" evidence="16">
    <location>
        <begin position="21"/>
        <end position="35"/>
    </location>
</feature>
<feature type="region of interest" description="Disordered" evidence="16">
    <location>
        <begin position="314"/>
        <end position="427"/>
    </location>
</feature>
<feature type="compositionally biased region" description="Acidic residues" evidence="16">
    <location>
        <begin position="360"/>
        <end position="374"/>
    </location>
</feature>
<dbReference type="PANTHER" id="PTHR20973">
    <property type="entry name" value="NON-SMC ELEMENT 1-RELATED"/>
    <property type="match status" value="1"/>
</dbReference>
<dbReference type="Pfam" id="PF07574">
    <property type="entry name" value="SMC_Nse1"/>
    <property type="match status" value="1"/>
</dbReference>
<keyword evidence="8 15" id="KW-0227">DNA damage</keyword>
<evidence type="ECO:0000256" key="15">
    <source>
        <dbReference type="RuleBase" id="RU368018"/>
    </source>
</evidence>
<dbReference type="InterPro" id="IPR011513">
    <property type="entry name" value="Nse1"/>
</dbReference>
<dbReference type="OrthoDB" id="185455at2759"/>
<dbReference type="GO" id="GO:0000724">
    <property type="term" value="P:double-strand break repair via homologous recombination"/>
    <property type="evidence" value="ECO:0007669"/>
    <property type="project" value="TreeGrafter"/>
</dbReference>
<evidence type="ECO:0000256" key="4">
    <source>
        <dbReference type="ARBA" id="ARBA00012483"/>
    </source>
</evidence>
<gene>
    <name evidence="18" type="ORF">BCR33DRAFT_853824</name>
</gene>
<keyword evidence="14 15" id="KW-0539">Nucleus</keyword>
<dbReference type="Gene3D" id="3.30.40.10">
    <property type="entry name" value="Zinc/RING finger domain, C3HC4 (zinc finger)"/>
    <property type="match status" value="1"/>
</dbReference>
<evidence type="ECO:0000256" key="8">
    <source>
        <dbReference type="ARBA" id="ARBA00022763"/>
    </source>
</evidence>
<evidence type="ECO:0000256" key="7">
    <source>
        <dbReference type="ARBA" id="ARBA00022723"/>
    </source>
</evidence>
<sequence>MTRRRVSSSSDEEGPGLARASNKERGKDKGKDKGKGKTGRQVNFATPTNTDTSDESESLSSANEVASGVSFVVHGVVAARVVDELTLVRLCQRLAAFSPRMCVRPVVAAANAALAHIDLVLAEAVHPLSGVKHFAVVNAAADDPAQLATAFPRRTCPRETNHKSNRHKRRRVFSIHSHDALRLASALKLKASDAERVLDSLVSNSWLTKENSFLSLSLRALMELKAFLRDEFEDFCLNCSVCKEIVTTHYERCSTATCPGRLHKFCAGVYFNAGNARKCPHEGCGAAWEGITPVPTGSSNSVGSIRKKRSVDTNFFVDDDEEEEEEEDEDLEGFVVADDDDEDEEVPLKKKARNSRMVQEEAEENEDEEEEEEEEHKVVARRKGTKRHRNEVMEVEDEDEEAPRSSQKRKGKKIIVQDDDEEEEEDV</sequence>
<dbReference type="AlphaFoldDB" id="A0A1Y2BVT4"/>
<evidence type="ECO:0000256" key="13">
    <source>
        <dbReference type="ARBA" id="ARBA00023204"/>
    </source>
</evidence>
<dbReference type="GO" id="GO:0030915">
    <property type="term" value="C:Smc5-Smc6 complex"/>
    <property type="evidence" value="ECO:0007669"/>
    <property type="project" value="UniProtKB-UniRule"/>
</dbReference>
<feature type="compositionally biased region" description="Polar residues" evidence="16">
    <location>
        <begin position="40"/>
        <end position="49"/>
    </location>
</feature>
<evidence type="ECO:0000256" key="5">
    <source>
        <dbReference type="ARBA" id="ARBA00019422"/>
    </source>
</evidence>
<feature type="domain" description="Non-structural maintenance of chromosomes element 1 RING C4HC3-type" evidence="17">
    <location>
        <begin position="239"/>
        <end position="281"/>
    </location>
</feature>
<evidence type="ECO:0000256" key="16">
    <source>
        <dbReference type="SAM" id="MobiDB-lite"/>
    </source>
</evidence>
<keyword evidence="6 15" id="KW-0808">Transferase</keyword>
<dbReference type="InterPro" id="IPR014857">
    <property type="entry name" value="Nse1_RING_C4HC3-type"/>
</dbReference>
<feature type="region of interest" description="Disordered" evidence="16">
    <location>
        <begin position="1"/>
        <end position="61"/>
    </location>
</feature>
<feature type="compositionally biased region" description="Acidic residues" evidence="16">
    <location>
        <begin position="417"/>
        <end position="427"/>
    </location>
</feature>
<comment type="subunit">
    <text evidence="15">Component of the Smc5-Smc6 complex.</text>
</comment>
<protein>
    <recommendedName>
        <fullName evidence="5 15">Non-structural maintenance of chromosomes element 1 homolog</fullName>
        <ecNumber evidence="4 15">2.3.2.27</ecNumber>
    </recommendedName>
</protein>
<proteinExistence type="inferred from homology"/>
<keyword evidence="7 15" id="KW-0479">Metal-binding</keyword>
<keyword evidence="10 15" id="KW-0833">Ubl conjugation pathway</keyword>
<evidence type="ECO:0000256" key="10">
    <source>
        <dbReference type="ARBA" id="ARBA00022786"/>
    </source>
</evidence>
<dbReference type="EMBL" id="MCGO01000042">
    <property type="protein sequence ID" value="ORY38856.1"/>
    <property type="molecule type" value="Genomic_DNA"/>
</dbReference>
<evidence type="ECO:0000256" key="11">
    <source>
        <dbReference type="ARBA" id="ARBA00022833"/>
    </source>
</evidence>
<keyword evidence="19" id="KW-1185">Reference proteome</keyword>
<dbReference type="GO" id="GO:0005634">
    <property type="term" value="C:nucleus"/>
    <property type="evidence" value="ECO:0007669"/>
    <property type="project" value="UniProtKB-SubCell"/>
</dbReference>
<evidence type="ECO:0000313" key="18">
    <source>
        <dbReference type="EMBL" id="ORY38856.1"/>
    </source>
</evidence>
<comment type="function">
    <text evidence="15">Acts in a DNA repair pathway for removal of UV-induced DNA damage that is distinct from classical nucleotide excision repair and in repair of ionizing radiation damage. Functions in homologous recombination repair of DNA double strand breaks and in recovery of stalled replication forks.</text>
</comment>
<reference evidence="18 19" key="1">
    <citation type="submission" date="2016-07" db="EMBL/GenBank/DDBJ databases">
        <title>Pervasive Adenine N6-methylation of Active Genes in Fungi.</title>
        <authorList>
            <consortium name="DOE Joint Genome Institute"/>
            <person name="Mondo S.J."/>
            <person name="Dannebaum R.O."/>
            <person name="Kuo R.C."/>
            <person name="Labutti K."/>
            <person name="Haridas S."/>
            <person name="Kuo A."/>
            <person name="Salamov A."/>
            <person name="Ahrendt S.R."/>
            <person name="Lipzen A."/>
            <person name="Sullivan W."/>
            <person name="Andreopoulos W.B."/>
            <person name="Clum A."/>
            <person name="Lindquist E."/>
            <person name="Daum C."/>
            <person name="Ramamoorthy G.K."/>
            <person name="Gryganskyi A."/>
            <person name="Culley D."/>
            <person name="Magnuson J.K."/>
            <person name="James T.Y."/>
            <person name="O'Malley M.A."/>
            <person name="Stajich J.E."/>
            <person name="Spatafora J.W."/>
            <person name="Visel A."/>
            <person name="Grigoriev I.V."/>
        </authorList>
    </citation>
    <scope>NUCLEOTIDE SEQUENCE [LARGE SCALE GENOMIC DNA]</scope>
    <source>
        <strain evidence="18 19">JEL800</strain>
    </source>
</reference>
<dbReference type="Proteomes" id="UP000193642">
    <property type="component" value="Unassembled WGS sequence"/>
</dbReference>
<organism evidence="18 19">
    <name type="scientific">Rhizoclosmatium globosum</name>
    <dbReference type="NCBI Taxonomy" id="329046"/>
    <lineage>
        <taxon>Eukaryota</taxon>
        <taxon>Fungi</taxon>
        <taxon>Fungi incertae sedis</taxon>
        <taxon>Chytridiomycota</taxon>
        <taxon>Chytridiomycota incertae sedis</taxon>
        <taxon>Chytridiomycetes</taxon>
        <taxon>Chytridiales</taxon>
        <taxon>Chytriomycetaceae</taxon>
        <taxon>Rhizoclosmatium</taxon>
    </lineage>
</organism>
<evidence type="ECO:0000256" key="2">
    <source>
        <dbReference type="ARBA" id="ARBA00004123"/>
    </source>
</evidence>
<evidence type="ECO:0000259" key="17">
    <source>
        <dbReference type="Pfam" id="PF08746"/>
    </source>
</evidence>
<dbReference type="PANTHER" id="PTHR20973:SF0">
    <property type="entry name" value="NON-STRUCTURAL MAINTENANCE OF CHROMOSOMES ELEMENT 1 HOMOLOG"/>
    <property type="match status" value="1"/>
</dbReference>
<keyword evidence="9 15" id="KW-0863">Zinc-finger</keyword>
<evidence type="ECO:0000313" key="19">
    <source>
        <dbReference type="Proteomes" id="UP000193642"/>
    </source>
</evidence>
<comment type="caution">
    <text evidence="18">The sequence shown here is derived from an EMBL/GenBank/DDBJ whole genome shotgun (WGS) entry which is preliminary data.</text>
</comment>
<dbReference type="GO" id="GO:0061630">
    <property type="term" value="F:ubiquitin protein ligase activity"/>
    <property type="evidence" value="ECO:0007669"/>
    <property type="project" value="UniProtKB-EC"/>
</dbReference>
<keyword evidence="13 15" id="KW-0234">DNA repair</keyword>
<dbReference type="InterPro" id="IPR036388">
    <property type="entry name" value="WH-like_DNA-bd_sf"/>
</dbReference>
<dbReference type="EC" id="2.3.2.27" evidence="4 15"/>
<comment type="catalytic activity">
    <reaction evidence="1 15">
        <text>S-ubiquitinyl-[E2 ubiquitin-conjugating enzyme]-L-cysteine + [acceptor protein]-L-lysine = [E2 ubiquitin-conjugating enzyme]-L-cysteine + N(6)-ubiquitinyl-[acceptor protein]-L-lysine.</text>
        <dbReference type="EC" id="2.3.2.27"/>
    </reaction>
</comment>
<keyword evidence="12 15" id="KW-0233">DNA recombination</keyword>
<accession>A0A1Y2BVT4</accession>